<dbReference type="Gene3D" id="2.40.30.170">
    <property type="match status" value="1"/>
</dbReference>
<accession>A0A3B0YCU1</accession>
<dbReference type="AlphaFoldDB" id="A0A3B0YCU1"/>
<dbReference type="Gene3D" id="2.40.420.20">
    <property type="match status" value="1"/>
</dbReference>
<evidence type="ECO:0000313" key="4">
    <source>
        <dbReference type="EMBL" id="VAW66534.1"/>
    </source>
</evidence>
<reference evidence="4" key="1">
    <citation type="submission" date="2018-06" db="EMBL/GenBank/DDBJ databases">
        <authorList>
            <person name="Zhirakovskaya E."/>
        </authorList>
    </citation>
    <scope>NUCLEOTIDE SEQUENCE</scope>
</reference>
<proteinExistence type="predicted"/>
<dbReference type="InterPro" id="IPR006143">
    <property type="entry name" value="RND_pump_MFP"/>
</dbReference>
<dbReference type="PANTHER" id="PTHR30469:SF38">
    <property type="entry name" value="HLYD FAMILY SECRETION PROTEIN"/>
    <property type="match status" value="1"/>
</dbReference>
<name>A0A3B0YCU1_9ZZZZ</name>
<dbReference type="NCBIfam" id="TIGR01730">
    <property type="entry name" value="RND_mfp"/>
    <property type="match status" value="1"/>
</dbReference>
<feature type="coiled-coil region" evidence="1">
    <location>
        <begin position="101"/>
        <end position="135"/>
    </location>
</feature>
<keyword evidence="1" id="KW-0175">Coiled coil</keyword>
<gene>
    <name evidence="4" type="ORF">MNBD_GAMMA09-1751</name>
</gene>
<sequence length="388" mass="42877">MNIISRRSLSLILLSLVIIGVIALIAIKGPLAPVNVKTVQLKQDDLKPSLFGVGTVEARRSYIIGPTRTGKLQQLLVDHGDKVTAGQLLGQMDPVDLTDRLQSAQLNIEKYEHLVEAAQARLDETKNRYAQAKREDIRYRELVKKKQISHEAAEAKATDAITANDQVHAAEADLEGTRHDLQRLQSDLKALQAQIDDLKLISPVAGIVSSREAEPGSLIVSGTPILRIIDNSTLWVRVRIEQRGSAELETDLPAEIFLRSRPETPLTGEVARMELIADNLTEERWVDVAFAQIPEGVAIGTLANVNIHLPVVQQAKWLPAATLQNHERESGVWVVRDNRAHFVVVKTGTRTLDGKIQILSGVMADDIVVSYTKKPLNEGQRLKVINHD</sequence>
<dbReference type="Gene3D" id="1.10.287.470">
    <property type="entry name" value="Helix hairpin bin"/>
    <property type="match status" value="1"/>
</dbReference>
<dbReference type="Gene3D" id="2.40.50.100">
    <property type="match status" value="1"/>
</dbReference>
<dbReference type="PANTHER" id="PTHR30469">
    <property type="entry name" value="MULTIDRUG RESISTANCE PROTEIN MDTA"/>
    <property type="match status" value="1"/>
</dbReference>
<dbReference type="InterPro" id="IPR058625">
    <property type="entry name" value="MdtA-like_BSH"/>
</dbReference>
<dbReference type="Pfam" id="PF25989">
    <property type="entry name" value="YknX_C"/>
    <property type="match status" value="1"/>
</dbReference>
<feature type="domain" description="Multidrug resistance protein MdtA-like barrel-sandwich hybrid" evidence="2">
    <location>
        <begin position="64"/>
        <end position="225"/>
    </location>
</feature>
<dbReference type="GO" id="GO:0015562">
    <property type="term" value="F:efflux transmembrane transporter activity"/>
    <property type="evidence" value="ECO:0007669"/>
    <property type="project" value="TreeGrafter"/>
</dbReference>
<organism evidence="4">
    <name type="scientific">hydrothermal vent metagenome</name>
    <dbReference type="NCBI Taxonomy" id="652676"/>
    <lineage>
        <taxon>unclassified sequences</taxon>
        <taxon>metagenomes</taxon>
        <taxon>ecological metagenomes</taxon>
    </lineage>
</organism>
<dbReference type="GO" id="GO:1990281">
    <property type="term" value="C:efflux pump complex"/>
    <property type="evidence" value="ECO:0007669"/>
    <property type="project" value="TreeGrafter"/>
</dbReference>
<protein>
    <submittedName>
        <fullName evidence="4">Uncharacterized protein</fullName>
    </submittedName>
</protein>
<feature type="coiled-coil region" evidence="1">
    <location>
        <begin position="167"/>
        <end position="201"/>
    </location>
</feature>
<dbReference type="SUPFAM" id="SSF111369">
    <property type="entry name" value="HlyD-like secretion proteins"/>
    <property type="match status" value="1"/>
</dbReference>
<evidence type="ECO:0000256" key="1">
    <source>
        <dbReference type="SAM" id="Coils"/>
    </source>
</evidence>
<dbReference type="Pfam" id="PF25917">
    <property type="entry name" value="BSH_RND"/>
    <property type="match status" value="1"/>
</dbReference>
<evidence type="ECO:0000259" key="3">
    <source>
        <dbReference type="Pfam" id="PF25989"/>
    </source>
</evidence>
<evidence type="ECO:0000259" key="2">
    <source>
        <dbReference type="Pfam" id="PF25917"/>
    </source>
</evidence>
<dbReference type="InterPro" id="IPR058637">
    <property type="entry name" value="YknX-like_C"/>
</dbReference>
<feature type="domain" description="YknX-like C-terminal permuted SH3-like" evidence="3">
    <location>
        <begin position="318"/>
        <end position="383"/>
    </location>
</feature>
<dbReference type="EMBL" id="UOFI01000082">
    <property type="protein sequence ID" value="VAW66534.1"/>
    <property type="molecule type" value="Genomic_DNA"/>
</dbReference>